<dbReference type="Gene3D" id="3.40.50.300">
    <property type="entry name" value="P-loop containing nucleotide triphosphate hydrolases"/>
    <property type="match status" value="1"/>
</dbReference>
<name>A0A194AJ42_9BACT</name>
<keyword evidence="2" id="KW-0813">Transport</keyword>
<dbReference type="InterPro" id="IPR003593">
    <property type="entry name" value="AAA+_ATPase"/>
</dbReference>
<dbReference type="SUPFAM" id="SSF52540">
    <property type="entry name" value="P-loop containing nucleoside triphosphate hydrolases"/>
    <property type="match status" value="1"/>
</dbReference>
<sequence>MIHVEHLTRRYGEFIAVNDVSFSIGKGEVVGLLGHNGAGKTTIMKMITGFLEPTQGSIVIDGLGIDTDTAAIQSRIGYLPENCPLWPEMTVIDYLMYQAGLHGVSPHLRQDAVARAIRRTALKAKATAPIHTLSRGYRQRVGVAQAILHDPDIVILDEPTNGLDPTQIFHMRNLITELAETATVLVSTHILQEVQAVCERVLIVRSGRLVVDADLDTLQQSHALIVAVDGDAGNILSGIEGVATSTELGSENGLWRYRVAAEPATAPRIAHTLMQAGFALHQLQPEHQNLETVFAQVNEEVAHA</sequence>
<organism evidence="6 7">
    <name type="scientific">Desulfoplanes formicivorans</name>
    <dbReference type="NCBI Taxonomy" id="1592317"/>
    <lineage>
        <taxon>Bacteria</taxon>
        <taxon>Pseudomonadati</taxon>
        <taxon>Thermodesulfobacteriota</taxon>
        <taxon>Desulfovibrionia</taxon>
        <taxon>Desulfovibrionales</taxon>
        <taxon>Desulfoplanaceae</taxon>
        <taxon>Desulfoplanes</taxon>
    </lineage>
</organism>
<comment type="caution">
    <text evidence="6">The sequence shown here is derived from an EMBL/GenBank/DDBJ whole genome shotgun (WGS) entry which is preliminary data.</text>
</comment>
<protein>
    <submittedName>
        <fullName evidence="6">Multidrug ABC transporter ATP-binding protein</fullName>
    </submittedName>
</protein>
<dbReference type="GO" id="GO:0016887">
    <property type="term" value="F:ATP hydrolysis activity"/>
    <property type="evidence" value="ECO:0007669"/>
    <property type="project" value="InterPro"/>
</dbReference>
<dbReference type="STRING" id="1592317.DPF_1977"/>
<dbReference type="OrthoDB" id="9809450at2"/>
<evidence type="ECO:0000313" key="6">
    <source>
        <dbReference type="EMBL" id="GAU09255.1"/>
    </source>
</evidence>
<dbReference type="CDD" id="cd03230">
    <property type="entry name" value="ABC_DR_subfamily_A"/>
    <property type="match status" value="1"/>
</dbReference>
<evidence type="ECO:0000256" key="4">
    <source>
        <dbReference type="ARBA" id="ARBA00022840"/>
    </source>
</evidence>
<evidence type="ECO:0000256" key="3">
    <source>
        <dbReference type="ARBA" id="ARBA00022741"/>
    </source>
</evidence>
<accession>A0A194AJ42</accession>
<dbReference type="GO" id="GO:0005524">
    <property type="term" value="F:ATP binding"/>
    <property type="evidence" value="ECO:0007669"/>
    <property type="project" value="UniProtKB-KW"/>
</dbReference>
<comment type="similarity">
    <text evidence="1">Belongs to the ABC transporter superfamily.</text>
</comment>
<evidence type="ECO:0000313" key="7">
    <source>
        <dbReference type="Proteomes" id="UP000095200"/>
    </source>
</evidence>
<dbReference type="InterPro" id="IPR027417">
    <property type="entry name" value="P-loop_NTPase"/>
</dbReference>
<dbReference type="Proteomes" id="UP000095200">
    <property type="component" value="Unassembled WGS sequence"/>
</dbReference>
<reference evidence="7" key="1">
    <citation type="submission" date="2016-06" db="EMBL/GenBank/DDBJ databases">
        <title>Draft genome sequence of Desulfoplanes formicivorans strain Pf12B.</title>
        <authorList>
            <person name="Watanabe M."/>
            <person name="Kojima H."/>
            <person name="Fukui M."/>
        </authorList>
    </citation>
    <scope>NUCLEOTIDE SEQUENCE [LARGE SCALE GENOMIC DNA]</scope>
    <source>
        <strain evidence="7">Pf12B</strain>
    </source>
</reference>
<dbReference type="Pfam" id="PF00005">
    <property type="entry name" value="ABC_tran"/>
    <property type="match status" value="1"/>
</dbReference>
<feature type="domain" description="ABC transporter" evidence="5">
    <location>
        <begin position="2"/>
        <end position="231"/>
    </location>
</feature>
<proteinExistence type="inferred from homology"/>
<dbReference type="AlphaFoldDB" id="A0A194AJ42"/>
<dbReference type="PROSITE" id="PS50893">
    <property type="entry name" value="ABC_TRANSPORTER_2"/>
    <property type="match status" value="1"/>
</dbReference>
<dbReference type="SMART" id="SM00382">
    <property type="entry name" value="AAA"/>
    <property type="match status" value="1"/>
</dbReference>
<keyword evidence="7" id="KW-1185">Reference proteome</keyword>
<keyword evidence="3" id="KW-0547">Nucleotide-binding</keyword>
<dbReference type="EMBL" id="BDFE01000017">
    <property type="protein sequence ID" value="GAU09255.1"/>
    <property type="molecule type" value="Genomic_DNA"/>
</dbReference>
<gene>
    <name evidence="6" type="ORF">DPF_1977</name>
</gene>
<dbReference type="InterPro" id="IPR003439">
    <property type="entry name" value="ABC_transporter-like_ATP-bd"/>
</dbReference>
<dbReference type="PANTHER" id="PTHR43335:SF4">
    <property type="entry name" value="ABC TRANSPORTER, ATP-BINDING PROTEIN"/>
    <property type="match status" value="1"/>
</dbReference>
<evidence type="ECO:0000256" key="2">
    <source>
        <dbReference type="ARBA" id="ARBA00022448"/>
    </source>
</evidence>
<evidence type="ECO:0000259" key="5">
    <source>
        <dbReference type="PROSITE" id="PS50893"/>
    </source>
</evidence>
<evidence type="ECO:0000256" key="1">
    <source>
        <dbReference type="ARBA" id="ARBA00005417"/>
    </source>
</evidence>
<keyword evidence="4 6" id="KW-0067">ATP-binding</keyword>
<dbReference type="PANTHER" id="PTHR43335">
    <property type="entry name" value="ABC TRANSPORTER, ATP-BINDING PROTEIN"/>
    <property type="match status" value="1"/>
</dbReference>